<proteinExistence type="predicted"/>
<dbReference type="SUPFAM" id="SSF56300">
    <property type="entry name" value="Metallo-dependent phosphatases"/>
    <property type="match status" value="1"/>
</dbReference>
<evidence type="ECO:0000259" key="1">
    <source>
        <dbReference type="Pfam" id="PF00149"/>
    </source>
</evidence>
<evidence type="ECO:0000313" key="3">
    <source>
        <dbReference type="Proteomes" id="UP001073122"/>
    </source>
</evidence>
<dbReference type="InterPro" id="IPR004843">
    <property type="entry name" value="Calcineurin-like_PHP"/>
</dbReference>
<dbReference type="Proteomes" id="UP001073122">
    <property type="component" value="Unassembled WGS sequence"/>
</dbReference>
<dbReference type="EMBL" id="JAOVZW010000011">
    <property type="protein sequence ID" value="MCX8524297.1"/>
    <property type="molecule type" value="Genomic_DNA"/>
</dbReference>
<organism evidence="2 3">
    <name type="scientific">Chryseobacterium formosus</name>
    <dbReference type="NCBI Taxonomy" id="1537363"/>
    <lineage>
        <taxon>Bacteria</taxon>
        <taxon>Pseudomonadati</taxon>
        <taxon>Bacteroidota</taxon>
        <taxon>Flavobacteriia</taxon>
        <taxon>Flavobacteriales</taxon>
        <taxon>Weeksellaceae</taxon>
        <taxon>Chryseobacterium group</taxon>
        <taxon>Chryseobacterium</taxon>
    </lineage>
</organism>
<gene>
    <name evidence="2" type="ORF">OF897_10280</name>
</gene>
<dbReference type="InterPro" id="IPR029052">
    <property type="entry name" value="Metallo-depent_PP-like"/>
</dbReference>
<name>A0ABT3XRY8_9FLAO</name>
<keyword evidence="3" id="KW-1185">Reference proteome</keyword>
<feature type="domain" description="Calcineurin-like phosphoesterase" evidence="1">
    <location>
        <begin position="28"/>
        <end position="373"/>
    </location>
</feature>
<protein>
    <submittedName>
        <fullName evidence="2">Metallophosphoesterase</fullName>
    </submittedName>
</protein>
<evidence type="ECO:0000313" key="2">
    <source>
        <dbReference type="EMBL" id="MCX8524297.1"/>
    </source>
</evidence>
<dbReference type="RefSeq" id="WP_267265600.1">
    <property type="nucleotide sequence ID" value="NZ_JAOVZW010000011.1"/>
</dbReference>
<accession>A0ABT3XRY8</accession>
<comment type="caution">
    <text evidence="2">The sequence shown here is derived from an EMBL/GenBank/DDBJ whole genome shotgun (WGS) entry which is preliminary data.</text>
</comment>
<dbReference type="CDD" id="cd00838">
    <property type="entry name" value="MPP_superfamily"/>
    <property type="match status" value="1"/>
</dbReference>
<dbReference type="Pfam" id="PF00149">
    <property type="entry name" value="Metallophos"/>
    <property type="match status" value="1"/>
</dbReference>
<sequence>MNKPFSILFFILFFFSLNLKSQQKPLEIAFLADVHFQDLYGGFSDSDFKGIENTKTGKKTILRTMDSQLHSTRIFNENYFAFLAALDDIAKKNIKIVALPGDYTDDGQAYNLRGLKKILDEYQNKYQMRFFITTGNHDPVGPFLKQGGKSDFMDENGGELSIVSDQNLIKKGEKAVVTKDIAMSGYLQILNSMKNFGFTPSEKDIFWQTPFSKDSYEEFNFKNALKNSEYSNRMYEVSAGFSVPDLSYVVEPTEGIWMMAIDGNTYIPKNNNGNPNDENNFHGASIGYNNVLTNKKHLFSWVEKVVNEAKKHHKILIAFTHYPILDFNDNANSEIKQLLGNDKWQMDRVPNDEVAELFVKAGLQLHFAGHMHINDIGIKKFENGKMLVNIQVPSLAAYIPGYKILTVKSQDEFEVETVSIKNVPGFNELFPLYKKEFENLRSKDSKEIWNKEILKTKNYQDFTLFHLKELVRLRFIPSDWPKDFIEKALKLSGKDLLELSSGNQKLSNKIRKKFAKWSFEDALLNLYQFQSADELAKNDISKKRLEQYEVLIKNFDSLETKDEFLNQLKTFFTILEKLSSGDTSDHFKIDFKKGEIVKLK</sequence>
<dbReference type="Gene3D" id="3.60.21.10">
    <property type="match status" value="2"/>
</dbReference>
<reference evidence="2" key="1">
    <citation type="submission" date="2022-10" db="EMBL/GenBank/DDBJ databases">
        <title>Chryseobacterium sp. nov., a novel bacterial species.</title>
        <authorList>
            <person name="Cao Y."/>
        </authorList>
    </citation>
    <scope>NUCLEOTIDE SEQUENCE</scope>
    <source>
        <strain evidence="2">CCTCC AB2015118</strain>
    </source>
</reference>